<accession>A0A147BM17</accession>
<sequence length="416" mass="47628">NFRTGVMTTEGPERVNLDPGYIARHYAKSWFALDFVSTVPLDYICVLLDSVFAGFRSVSPDGLSAIRFIHLTKLLSLLKLLRLSRLFRSVSSWQRSSLYSKWTVYARLLNIVCLMMLIAHWNGCLQFFVSMMQGFPEDSWVRRDGIQDKSKFEQYSWSLFNAMSQMLSIGYGQNAPHTVVDMWLVSLGMLTGATGYALLVGHATTLIQSIDYTKRLHREKMEQIEDYMQYRRIPRDLRFRVRNYFEHRQMGKVFDEEAILEDLSQPLREDVMKHNCRASVRAVPFLSHADPSFVSDVVTRLRYEFFQPGDVIIQQGALGRSMYFIQSGTVKIVLNGTQFIGTLSEGSHFGEICLLTKTTRSASVIAETYCDLFSLSVENFNEVLSQYPSMRSSLETIAAQRIAENSAFRPSESDDL</sequence>
<dbReference type="GO" id="GO:0003254">
    <property type="term" value="P:regulation of membrane depolarization"/>
    <property type="evidence" value="ECO:0007669"/>
    <property type="project" value="TreeGrafter"/>
</dbReference>
<dbReference type="Gene3D" id="2.60.120.10">
    <property type="entry name" value="Jelly Rolls"/>
    <property type="match status" value="1"/>
</dbReference>
<dbReference type="Pfam" id="PF00520">
    <property type="entry name" value="Ion_trans"/>
    <property type="match status" value="1"/>
</dbReference>
<dbReference type="SUPFAM" id="SSF51206">
    <property type="entry name" value="cAMP-binding domain-like"/>
    <property type="match status" value="1"/>
</dbReference>
<feature type="domain" description="Cyclic nucleotide-binding" evidence="8">
    <location>
        <begin position="285"/>
        <end position="384"/>
    </location>
</feature>
<dbReference type="PANTHER" id="PTHR45689:SF5">
    <property type="entry name" value="I[[H]] CHANNEL, ISOFORM E"/>
    <property type="match status" value="1"/>
</dbReference>
<evidence type="ECO:0000259" key="8">
    <source>
        <dbReference type="PROSITE" id="PS50042"/>
    </source>
</evidence>
<evidence type="ECO:0000313" key="9">
    <source>
        <dbReference type="EMBL" id="JAR91819.1"/>
    </source>
</evidence>
<evidence type="ECO:0000256" key="7">
    <source>
        <dbReference type="SAM" id="Phobius"/>
    </source>
</evidence>
<dbReference type="CDD" id="cd00038">
    <property type="entry name" value="CAP_ED"/>
    <property type="match status" value="1"/>
</dbReference>
<protein>
    <submittedName>
        <fullName evidence="9">Putative voltage-activated ion channel</fullName>
    </submittedName>
</protein>
<dbReference type="EMBL" id="GEGO01003585">
    <property type="protein sequence ID" value="JAR91819.1"/>
    <property type="molecule type" value="Transcribed_RNA"/>
</dbReference>
<dbReference type="SMART" id="SM00100">
    <property type="entry name" value="cNMP"/>
    <property type="match status" value="1"/>
</dbReference>
<dbReference type="Gene3D" id="1.10.287.630">
    <property type="entry name" value="Helix hairpin bin"/>
    <property type="match status" value="1"/>
</dbReference>
<feature type="transmembrane region" description="Helical" evidence="7">
    <location>
        <begin position="183"/>
        <end position="207"/>
    </location>
</feature>
<dbReference type="SUPFAM" id="SSF81324">
    <property type="entry name" value="Voltage-gated potassium channels"/>
    <property type="match status" value="1"/>
</dbReference>
<dbReference type="InterPro" id="IPR018488">
    <property type="entry name" value="cNMP-bd_CS"/>
</dbReference>
<dbReference type="AlphaFoldDB" id="A0A147BM17"/>
<evidence type="ECO:0000256" key="2">
    <source>
        <dbReference type="ARBA" id="ARBA00022448"/>
    </source>
</evidence>
<dbReference type="PANTHER" id="PTHR45689">
    <property type="entry name" value="I[[H]] CHANNEL, ISOFORM E"/>
    <property type="match status" value="1"/>
</dbReference>
<dbReference type="InterPro" id="IPR005821">
    <property type="entry name" value="Ion_trans_dom"/>
</dbReference>
<dbReference type="InterPro" id="IPR000595">
    <property type="entry name" value="cNMP-bd_dom"/>
</dbReference>
<keyword evidence="4 7" id="KW-1133">Transmembrane helix</keyword>
<keyword evidence="6 7" id="KW-0472">Membrane</keyword>
<dbReference type="InterPro" id="IPR051413">
    <property type="entry name" value="K/Na_HCN_channel"/>
</dbReference>
<dbReference type="InterPro" id="IPR014710">
    <property type="entry name" value="RmlC-like_jellyroll"/>
</dbReference>
<reference evidence="9" key="1">
    <citation type="journal article" date="2018" name="PLoS Negl. Trop. Dis.">
        <title>Sialome diversity of ticks revealed by RNAseq of single tick salivary glands.</title>
        <authorList>
            <person name="Perner J."/>
            <person name="Kropackova S."/>
            <person name="Kopacek P."/>
            <person name="Ribeiro J.M."/>
        </authorList>
    </citation>
    <scope>NUCLEOTIDE SEQUENCE</scope>
    <source>
        <strain evidence="9">Siblings of single egg batch collected in Ceske Budejovice</strain>
        <tissue evidence="9">Salivary glands</tissue>
    </source>
</reference>
<evidence type="ECO:0000256" key="4">
    <source>
        <dbReference type="ARBA" id="ARBA00022989"/>
    </source>
</evidence>
<dbReference type="GO" id="GO:0035725">
    <property type="term" value="P:sodium ion transmembrane transport"/>
    <property type="evidence" value="ECO:0007669"/>
    <property type="project" value="TreeGrafter"/>
</dbReference>
<keyword evidence="3 7" id="KW-0812">Transmembrane</keyword>
<dbReference type="PROSITE" id="PS50042">
    <property type="entry name" value="CNMP_BINDING_3"/>
    <property type="match status" value="1"/>
</dbReference>
<dbReference type="InterPro" id="IPR018490">
    <property type="entry name" value="cNMP-bd_dom_sf"/>
</dbReference>
<keyword evidence="2" id="KW-0813">Transport</keyword>
<dbReference type="GO" id="GO:0005249">
    <property type="term" value="F:voltage-gated potassium channel activity"/>
    <property type="evidence" value="ECO:0007669"/>
    <property type="project" value="TreeGrafter"/>
</dbReference>
<dbReference type="PRINTS" id="PR00103">
    <property type="entry name" value="CAMPKINASE"/>
</dbReference>
<dbReference type="GO" id="GO:0098855">
    <property type="term" value="C:HCN channel complex"/>
    <property type="evidence" value="ECO:0007669"/>
    <property type="project" value="TreeGrafter"/>
</dbReference>
<dbReference type="Gene3D" id="1.10.287.70">
    <property type="match status" value="1"/>
</dbReference>
<proteinExistence type="predicted"/>
<feature type="non-terminal residue" evidence="9">
    <location>
        <position position="1"/>
    </location>
</feature>
<keyword evidence="5" id="KW-0406">Ion transport</keyword>
<dbReference type="Pfam" id="PF00027">
    <property type="entry name" value="cNMP_binding"/>
    <property type="match status" value="1"/>
</dbReference>
<organism evidence="9">
    <name type="scientific">Ixodes ricinus</name>
    <name type="common">Common tick</name>
    <name type="synonym">Acarus ricinus</name>
    <dbReference type="NCBI Taxonomy" id="34613"/>
    <lineage>
        <taxon>Eukaryota</taxon>
        <taxon>Metazoa</taxon>
        <taxon>Ecdysozoa</taxon>
        <taxon>Arthropoda</taxon>
        <taxon>Chelicerata</taxon>
        <taxon>Arachnida</taxon>
        <taxon>Acari</taxon>
        <taxon>Parasitiformes</taxon>
        <taxon>Ixodida</taxon>
        <taxon>Ixodoidea</taxon>
        <taxon>Ixodidae</taxon>
        <taxon>Ixodinae</taxon>
        <taxon>Ixodes</taxon>
    </lineage>
</organism>
<evidence type="ECO:0000256" key="1">
    <source>
        <dbReference type="ARBA" id="ARBA00004141"/>
    </source>
</evidence>
<comment type="subcellular location">
    <subcellularLocation>
        <location evidence="1">Membrane</location>
        <topology evidence="1">Multi-pass membrane protein</topology>
    </subcellularLocation>
</comment>
<name>A0A147BM17_IXORI</name>
<evidence type="ECO:0000256" key="5">
    <source>
        <dbReference type="ARBA" id="ARBA00023065"/>
    </source>
</evidence>
<dbReference type="PROSITE" id="PS00888">
    <property type="entry name" value="CNMP_BINDING_1"/>
    <property type="match status" value="1"/>
</dbReference>
<evidence type="ECO:0000256" key="3">
    <source>
        <dbReference type="ARBA" id="ARBA00022692"/>
    </source>
</evidence>
<feature type="transmembrane region" description="Helical" evidence="7">
    <location>
        <begin position="104"/>
        <end position="129"/>
    </location>
</feature>
<evidence type="ECO:0000256" key="6">
    <source>
        <dbReference type="ARBA" id="ARBA00023136"/>
    </source>
</evidence>